<reference evidence="4 5" key="2">
    <citation type="submission" date="2024-05" db="EMBL/GenBank/DDBJ databases">
        <authorList>
            <person name="Chen Y."/>
            <person name="Shah S."/>
            <person name="Dougan E. K."/>
            <person name="Thang M."/>
            <person name="Chan C."/>
        </authorList>
    </citation>
    <scope>NUCLEOTIDE SEQUENCE [LARGE SCALE GENOMIC DNA]</scope>
</reference>
<evidence type="ECO:0000313" key="3">
    <source>
        <dbReference type="EMBL" id="CAI4001930.1"/>
    </source>
</evidence>
<dbReference type="PANTHER" id="PTHR47936:SF1">
    <property type="entry name" value="PENTATRICOPEPTIDE REPEAT-CONTAINING PROTEIN GUN1, CHLOROPLASTIC"/>
    <property type="match status" value="1"/>
</dbReference>
<evidence type="ECO:0000313" key="4">
    <source>
        <dbReference type="EMBL" id="CAL4789242.1"/>
    </source>
</evidence>
<dbReference type="EMBL" id="CAMXCT020003010">
    <property type="protein sequence ID" value="CAL1155305.1"/>
    <property type="molecule type" value="Genomic_DNA"/>
</dbReference>
<evidence type="ECO:0000256" key="2">
    <source>
        <dbReference type="PROSITE-ProRule" id="PRU00708"/>
    </source>
</evidence>
<dbReference type="PANTHER" id="PTHR47936">
    <property type="entry name" value="PPR_LONG DOMAIN-CONTAINING PROTEIN"/>
    <property type="match status" value="1"/>
</dbReference>
<keyword evidence="5" id="KW-1185">Reference proteome</keyword>
<dbReference type="EMBL" id="CAMXCT030003010">
    <property type="protein sequence ID" value="CAL4789242.1"/>
    <property type="molecule type" value="Genomic_DNA"/>
</dbReference>
<keyword evidence="1" id="KW-0677">Repeat</keyword>
<dbReference type="EMBL" id="CAMXCT010003010">
    <property type="protein sequence ID" value="CAI4001930.1"/>
    <property type="molecule type" value="Genomic_DNA"/>
</dbReference>
<dbReference type="OrthoDB" id="411809at2759"/>
<dbReference type="InterPro" id="IPR011990">
    <property type="entry name" value="TPR-like_helical_dom_sf"/>
</dbReference>
<comment type="caution">
    <text evidence="3">The sequence shown here is derived from an EMBL/GenBank/DDBJ whole genome shotgun (WGS) entry which is preliminary data.</text>
</comment>
<gene>
    <name evidence="3" type="ORF">C1SCF055_LOCUS27923</name>
</gene>
<accession>A0A9P1G8U6</accession>
<dbReference type="AlphaFoldDB" id="A0A9P1G8U6"/>
<sequence length="1155" mass="128771">MAQDLKSWRQQPQRATRVLTEASSAADATALLKQMHAAEVEINAFHYCATMSVCTKTSQWPWALQHFSLGASSDVFLANAALSAFAASGRWAAALQLLSSLKTVVRLDIVSFNALGSCHWRCALDLPDGDLTPTAVTFNCSMAGQRWPLALQTFGAMCRLRCSNEATPTTVISSFHADEAANMEKMPPGHRQAWQAAFCRTWLPDWMKGYNAALSLCETWRRWDLAIALLHPMADVVSFSSVISTCEKAGRWQLTLLILDMMRCQKVRANNFSYNAAALQLNPLAQLELHRSKRRHGLRGPECPNCSIHPAIQRSPEGAGRFGRLCPYADANKERVTAFTLEELDRALPPPPVQYQVICLNSQDGAIVGSSMAGSEVFVIEKHRIDSSLTAAKLLELIAEILCQDIGNLTLLRGDHALANKACIALEEVSSVTLREALQCDAPLLCRLLPPNALRRVEPRLGEGSVEIDYERLPKDETIQSIKEERRYVTRTEDCWMVYTSKEVISYRVCRNGRNEILKPIGYFPAAPCWRLPVGTRRWGSCDVWSTQLELPVRQLLDQHAAKTNDRPIPRYQMIVDPNQFVDETDAGPVWVPCEFDVWSTQRVTLVGGDRSHLEPHLAEEVARPVLAAALPLLAKLRRPQLLLEDRRLQVVFKAQRIIVPGSTGSGSDSEYVGLWHVDGHREHVAAVVLYYYHVDKSLHGGDMEFCGREPMDILGWGDCSNNYRSFGRESLRSALRGDARDPPKLANCRVPISEGTLLVFSNCQMAHRVLRMWNDSGREASRDFVALFILDPAFPPLKPAQQVLSKGYATARALRLGGLKPAPVQLIQEFLGHLPSLRARRRRRVEMLKEQLEPSGEVCGGSQVRATGNGCYTMVGWLHKLLDANEDFSRFDDWDGEKYIKGLNVSPSCDRGMSEVFSLETGELEWRLEWQETLHQEAMSACGKHSAWSKALELFEEMIRFQIQEDVVSYNALLEALVEGQTDGRLEGPSVALLLTSMTEALVLPNLVTYSTALMGFEKDGRWEEGLHLLRLMRMKLIELDIISYNSAMSACKVASQWQTAWQLLRSIATTATSATSISFCTLCAACERQWRFSIEALHWAEDTTGATVPMAASALLACERAAVVQPTVALIHSLGQDALQDFPHAGMKVTLQT</sequence>
<dbReference type="InterPro" id="IPR002885">
    <property type="entry name" value="PPR_rpt"/>
</dbReference>
<dbReference type="Gene3D" id="1.25.40.10">
    <property type="entry name" value="Tetratricopeptide repeat domain"/>
    <property type="match status" value="3"/>
</dbReference>
<organism evidence="3">
    <name type="scientific">Cladocopium goreaui</name>
    <dbReference type="NCBI Taxonomy" id="2562237"/>
    <lineage>
        <taxon>Eukaryota</taxon>
        <taxon>Sar</taxon>
        <taxon>Alveolata</taxon>
        <taxon>Dinophyceae</taxon>
        <taxon>Suessiales</taxon>
        <taxon>Symbiodiniaceae</taxon>
        <taxon>Cladocopium</taxon>
    </lineage>
</organism>
<evidence type="ECO:0000313" key="5">
    <source>
        <dbReference type="Proteomes" id="UP001152797"/>
    </source>
</evidence>
<feature type="repeat" description="PPR" evidence="2">
    <location>
        <begin position="235"/>
        <end position="269"/>
    </location>
</feature>
<dbReference type="PROSITE" id="PS51375">
    <property type="entry name" value="PPR"/>
    <property type="match status" value="2"/>
</dbReference>
<dbReference type="Proteomes" id="UP001152797">
    <property type="component" value="Unassembled WGS sequence"/>
</dbReference>
<evidence type="ECO:0000256" key="1">
    <source>
        <dbReference type="ARBA" id="ARBA00022737"/>
    </source>
</evidence>
<protein>
    <submittedName>
        <fullName evidence="4">Pentatricopeptide repeat-containing protein GUN1, chloroplastic (Pentatricopeptide repeat-containing protein At2g31400) (Protein GENOMES UNCOUPLED 1)</fullName>
    </submittedName>
</protein>
<name>A0A9P1G8U6_9DINO</name>
<feature type="repeat" description="PPR" evidence="2">
    <location>
        <begin position="1007"/>
        <end position="1041"/>
    </location>
</feature>
<dbReference type="Pfam" id="PF13812">
    <property type="entry name" value="PPR_3"/>
    <property type="match status" value="1"/>
</dbReference>
<reference evidence="3" key="1">
    <citation type="submission" date="2022-10" db="EMBL/GenBank/DDBJ databases">
        <authorList>
            <person name="Chen Y."/>
            <person name="Dougan E. K."/>
            <person name="Chan C."/>
            <person name="Rhodes N."/>
            <person name="Thang M."/>
        </authorList>
    </citation>
    <scope>NUCLEOTIDE SEQUENCE</scope>
</reference>
<proteinExistence type="predicted"/>